<sequence>MNLLKPQGTGDVHRIVSIMKHSIENRQGKQWSLNDDQTLWLRNQITNQIKASLFSKNNKTPGKVVLSCSIKFTPDKANSIPQVTEKVVKVEGSQKRRKEVIGSKFKESEASKVLHMKCMNLSFMDCETDDPSNVCLADLKTVKQILSSNIRPNSSSKSKNEGTPKKTLKKRDQKRQNKDIIEWPEELREDKFSSERKSFEQMLQAQNYNAVVDQWLCSKPV</sequence>
<evidence type="ECO:0000256" key="1">
    <source>
        <dbReference type="SAM" id="MobiDB-lite"/>
    </source>
</evidence>
<dbReference type="AlphaFoldDB" id="A0A7S3K993"/>
<proteinExistence type="predicted"/>
<accession>A0A7S3K993</accession>
<dbReference type="EMBL" id="HBIK01006950">
    <property type="protein sequence ID" value="CAE0378334.1"/>
    <property type="molecule type" value="Transcribed_RNA"/>
</dbReference>
<feature type="compositionally biased region" description="Low complexity" evidence="1">
    <location>
        <begin position="147"/>
        <end position="157"/>
    </location>
</feature>
<feature type="compositionally biased region" description="Basic and acidic residues" evidence="1">
    <location>
        <begin position="174"/>
        <end position="184"/>
    </location>
</feature>
<organism evidence="2">
    <name type="scientific">Euplotes crassus</name>
    <dbReference type="NCBI Taxonomy" id="5936"/>
    <lineage>
        <taxon>Eukaryota</taxon>
        <taxon>Sar</taxon>
        <taxon>Alveolata</taxon>
        <taxon>Ciliophora</taxon>
        <taxon>Intramacronucleata</taxon>
        <taxon>Spirotrichea</taxon>
        <taxon>Hypotrichia</taxon>
        <taxon>Euplotida</taxon>
        <taxon>Euplotidae</taxon>
        <taxon>Moneuplotes</taxon>
    </lineage>
</organism>
<name>A0A7S3K993_EUPCR</name>
<feature type="region of interest" description="Disordered" evidence="1">
    <location>
        <begin position="147"/>
        <end position="184"/>
    </location>
</feature>
<evidence type="ECO:0000313" key="2">
    <source>
        <dbReference type="EMBL" id="CAE0378334.1"/>
    </source>
</evidence>
<protein>
    <submittedName>
        <fullName evidence="2">Uncharacterized protein</fullName>
    </submittedName>
</protein>
<reference evidence="2" key="1">
    <citation type="submission" date="2021-01" db="EMBL/GenBank/DDBJ databases">
        <authorList>
            <person name="Corre E."/>
            <person name="Pelletier E."/>
            <person name="Niang G."/>
            <person name="Scheremetjew M."/>
            <person name="Finn R."/>
            <person name="Kale V."/>
            <person name="Holt S."/>
            <person name="Cochrane G."/>
            <person name="Meng A."/>
            <person name="Brown T."/>
            <person name="Cohen L."/>
        </authorList>
    </citation>
    <scope>NUCLEOTIDE SEQUENCE</scope>
    <source>
        <strain evidence="2">CT5</strain>
    </source>
</reference>
<gene>
    <name evidence="2" type="ORF">ECRA1380_LOCUS3293</name>
</gene>